<gene>
    <name evidence="4" type="primary">fliW</name>
    <name evidence="5" type="ORF">HHL15_15700</name>
</gene>
<comment type="caution">
    <text evidence="5">The sequence shown here is derived from an EMBL/GenBank/DDBJ whole genome shotgun (WGS) entry which is preliminary data.</text>
</comment>
<comment type="subunit">
    <text evidence="4">Interacts with translational regulator CsrA and flagellin(s).</text>
</comment>
<comment type="similarity">
    <text evidence="4">Belongs to the FliW family.</text>
</comment>
<dbReference type="InterPro" id="IPR003775">
    <property type="entry name" value="Flagellar_assembly_factor_FliW"/>
</dbReference>
<keyword evidence="1 4" id="KW-0963">Cytoplasm</keyword>
<keyword evidence="5" id="KW-0969">Cilium</keyword>
<evidence type="ECO:0000256" key="4">
    <source>
        <dbReference type="HAMAP-Rule" id="MF_01185"/>
    </source>
</evidence>
<keyword evidence="3 4" id="KW-0810">Translation regulation</keyword>
<dbReference type="PANTHER" id="PTHR39190:SF1">
    <property type="entry name" value="FLAGELLAR ASSEMBLY FACTOR FLIW"/>
    <property type="match status" value="1"/>
</dbReference>
<evidence type="ECO:0000256" key="2">
    <source>
        <dbReference type="ARBA" id="ARBA00022795"/>
    </source>
</evidence>
<dbReference type="SUPFAM" id="SSF141457">
    <property type="entry name" value="BH3618-like"/>
    <property type="match status" value="1"/>
</dbReference>
<sequence>MKITSPIVGEVDVSADRILNFPSGLPGFEACRQFTLLHSEEVESPTLFVLQCLDDPEVAFNVTTPDVLGLNYEFSLSDDEVAALQLSNSDDASLLLIVSPGEPGEQPVRANVMAPLVINTATRHGLQKIIGKVDASVTLKAVA</sequence>
<dbReference type="Proteomes" id="UP000580043">
    <property type="component" value="Unassembled WGS sequence"/>
</dbReference>
<keyword evidence="6" id="KW-1185">Reference proteome</keyword>
<organism evidence="5 6">
    <name type="scientific">Zoogloea dura</name>
    <dbReference type="NCBI Taxonomy" id="2728840"/>
    <lineage>
        <taxon>Bacteria</taxon>
        <taxon>Pseudomonadati</taxon>
        <taxon>Pseudomonadota</taxon>
        <taxon>Betaproteobacteria</taxon>
        <taxon>Rhodocyclales</taxon>
        <taxon>Zoogloeaceae</taxon>
        <taxon>Zoogloea</taxon>
    </lineage>
</organism>
<accession>A0A848G8M3</accession>
<dbReference type="GO" id="GO:0005737">
    <property type="term" value="C:cytoplasm"/>
    <property type="evidence" value="ECO:0007669"/>
    <property type="project" value="UniProtKB-SubCell"/>
</dbReference>
<dbReference type="InterPro" id="IPR024046">
    <property type="entry name" value="Flagellar_assmbl_FliW_dom_sf"/>
</dbReference>
<comment type="subcellular location">
    <subcellularLocation>
        <location evidence="4">Cytoplasm</location>
    </subcellularLocation>
</comment>
<keyword evidence="4" id="KW-0143">Chaperone</keyword>
<evidence type="ECO:0000256" key="1">
    <source>
        <dbReference type="ARBA" id="ARBA00022490"/>
    </source>
</evidence>
<evidence type="ECO:0000313" key="6">
    <source>
        <dbReference type="Proteomes" id="UP000580043"/>
    </source>
</evidence>
<dbReference type="AlphaFoldDB" id="A0A848G8M3"/>
<protein>
    <recommendedName>
        <fullName evidence="4">Flagellar assembly factor FliW</fullName>
    </recommendedName>
</protein>
<reference evidence="5 6" key="1">
    <citation type="submission" date="2020-04" db="EMBL/GenBank/DDBJ databases">
        <title>Zoogloea sp. G-4-1-14 isolated from soil.</title>
        <authorList>
            <person name="Dahal R.H."/>
        </authorList>
    </citation>
    <scope>NUCLEOTIDE SEQUENCE [LARGE SCALE GENOMIC DNA]</scope>
    <source>
        <strain evidence="5 6">G-4-1-14</strain>
    </source>
</reference>
<name>A0A848G8M3_9RHOO</name>
<keyword evidence="2 4" id="KW-1005">Bacterial flagellum biogenesis</keyword>
<dbReference type="Gene3D" id="2.30.290.10">
    <property type="entry name" value="BH3618-like"/>
    <property type="match status" value="1"/>
</dbReference>
<comment type="function">
    <text evidence="4">Acts as an anti-CsrA protein, binds CsrA and prevents it from repressing translation of its target genes, one of which is flagellin. Binds to flagellin and participates in the assembly of the flagellum.</text>
</comment>
<dbReference type="RefSeq" id="WP_169146734.1">
    <property type="nucleotide sequence ID" value="NZ_JABBGA010000013.1"/>
</dbReference>
<keyword evidence="5" id="KW-0966">Cell projection</keyword>
<dbReference type="EMBL" id="JABBGA010000013">
    <property type="protein sequence ID" value="NML27196.1"/>
    <property type="molecule type" value="Genomic_DNA"/>
</dbReference>
<dbReference type="GO" id="GO:0006417">
    <property type="term" value="P:regulation of translation"/>
    <property type="evidence" value="ECO:0007669"/>
    <property type="project" value="UniProtKB-KW"/>
</dbReference>
<evidence type="ECO:0000313" key="5">
    <source>
        <dbReference type="EMBL" id="NML27196.1"/>
    </source>
</evidence>
<dbReference type="PANTHER" id="PTHR39190">
    <property type="entry name" value="FLAGELLAR ASSEMBLY FACTOR FLIW"/>
    <property type="match status" value="1"/>
</dbReference>
<evidence type="ECO:0000256" key="3">
    <source>
        <dbReference type="ARBA" id="ARBA00022845"/>
    </source>
</evidence>
<dbReference type="Pfam" id="PF02623">
    <property type="entry name" value="FliW"/>
    <property type="match status" value="1"/>
</dbReference>
<proteinExistence type="inferred from homology"/>
<dbReference type="GO" id="GO:0044780">
    <property type="term" value="P:bacterial-type flagellum assembly"/>
    <property type="evidence" value="ECO:0007669"/>
    <property type="project" value="UniProtKB-UniRule"/>
</dbReference>
<dbReference type="HAMAP" id="MF_01185">
    <property type="entry name" value="FliW"/>
    <property type="match status" value="1"/>
</dbReference>
<keyword evidence="5" id="KW-0282">Flagellum</keyword>